<dbReference type="InterPro" id="IPR002075">
    <property type="entry name" value="NTF2_dom"/>
</dbReference>
<evidence type="ECO:0000313" key="3">
    <source>
        <dbReference type="Proteomes" id="UP000241818"/>
    </source>
</evidence>
<proteinExistence type="predicted"/>
<dbReference type="PANTHER" id="PTHR12612">
    <property type="entry name" value="NUCLEAR TRANSPORT FACTOR 2"/>
    <property type="match status" value="1"/>
</dbReference>
<gene>
    <name evidence="2" type="ORF">M430DRAFT_94655</name>
</gene>
<keyword evidence="3" id="KW-1185">Reference proteome</keyword>
<dbReference type="InterPro" id="IPR018222">
    <property type="entry name" value="Nuclear_transport_factor_2_euk"/>
</dbReference>
<dbReference type="InterPro" id="IPR032710">
    <property type="entry name" value="NTF2-like_dom_sf"/>
</dbReference>
<dbReference type="InParanoid" id="A0A2T3BAH0"/>
<dbReference type="Gene3D" id="3.10.450.50">
    <property type="match status" value="1"/>
</dbReference>
<dbReference type="GeneID" id="36577932"/>
<dbReference type="SUPFAM" id="SSF54427">
    <property type="entry name" value="NTF2-like"/>
    <property type="match status" value="1"/>
</dbReference>
<dbReference type="GO" id="GO:0006913">
    <property type="term" value="P:nucleocytoplasmic transport"/>
    <property type="evidence" value="ECO:0007669"/>
    <property type="project" value="InterPro"/>
</dbReference>
<sequence>MAEPADDVQVKVASDAAEKFVESYYPALNNPKGRAHLADFYIKPTEASPLQADITLNGNTVADPAQLQSIFETQVAKAQYEVQSFDCQVINTNYNVGVDSTKLGPNKDGKKMSILVMVSGSVKYFKESTDGETRGFTENVVLVPNWEAQGPKAPKGLKKWLIQSQTFRLVL</sequence>
<dbReference type="Pfam" id="PF02136">
    <property type="entry name" value="NTF2"/>
    <property type="match status" value="1"/>
</dbReference>
<accession>A0A2T3BAH0</accession>
<organism evidence="2 3">
    <name type="scientific">Amorphotheca resinae ATCC 22711</name>
    <dbReference type="NCBI Taxonomy" id="857342"/>
    <lineage>
        <taxon>Eukaryota</taxon>
        <taxon>Fungi</taxon>
        <taxon>Dikarya</taxon>
        <taxon>Ascomycota</taxon>
        <taxon>Pezizomycotina</taxon>
        <taxon>Leotiomycetes</taxon>
        <taxon>Helotiales</taxon>
        <taxon>Amorphothecaceae</taxon>
        <taxon>Amorphotheca</taxon>
    </lineage>
</organism>
<dbReference type="EMBL" id="KZ679007">
    <property type="protein sequence ID" value="PSS25269.1"/>
    <property type="molecule type" value="Genomic_DNA"/>
</dbReference>
<dbReference type="AlphaFoldDB" id="A0A2T3BAH0"/>
<reference evidence="2 3" key="1">
    <citation type="journal article" date="2018" name="New Phytol.">
        <title>Comparative genomics and transcriptomics depict ericoid mycorrhizal fungi as versatile saprotrophs and plant mutualists.</title>
        <authorList>
            <person name="Martino E."/>
            <person name="Morin E."/>
            <person name="Grelet G.A."/>
            <person name="Kuo A."/>
            <person name="Kohler A."/>
            <person name="Daghino S."/>
            <person name="Barry K.W."/>
            <person name="Cichocki N."/>
            <person name="Clum A."/>
            <person name="Dockter R.B."/>
            <person name="Hainaut M."/>
            <person name="Kuo R.C."/>
            <person name="LaButti K."/>
            <person name="Lindahl B.D."/>
            <person name="Lindquist E.A."/>
            <person name="Lipzen A."/>
            <person name="Khouja H.R."/>
            <person name="Magnuson J."/>
            <person name="Murat C."/>
            <person name="Ohm R.A."/>
            <person name="Singer S.W."/>
            <person name="Spatafora J.W."/>
            <person name="Wang M."/>
            <person name="Veneault-Fourrey C."/>
            <person name="Henrissat B."/>
            <person name="Grigoriev I.V."/>
            <person name="Martin F.M."/>
            <person name="Perotto S."/>
        </authorList>
    </citation>
    <scope>NUCLEOTIDE SEQUENCE [LARGE SCALE GENOMIC DNA]</scope>
    <source>
        <strain evidence="2 3">ATCC 22711</strain>
    </source>
</reference>
<dbReference type="InterPro" id="IPR045875">
    <property type="entry name" value="NTF2"/>
</dbReference>
<evidence type="ECO:0000259" key="1">
    <source>
        <dbReference type="PROSITE" id="PS50177"/>
    </source>
</evidence>
<dbReference type="OrthoDB" id="25408at2759"/>
<protein>
    <recommendedName>
        <fullName evidence="1">NTF2 domain-containing protein</fullName>
    </recommendedName>
</protein>
<evidence type="ECO:0000313" key="2">
    <source>
        <dbReference type="EMBL" id="PSS25269.1"/>
    </source>
</evidence>
<dbReference type="Proteomes" id="UP000241818">
    <property type="component" value="Unassembled WGS sequence"/>
</dbReference>
<feature type="domain" description="NTF2" evidence="1">
    <location>
        <begin position="16"/>
        <end position="169"/>
    </location>
</feature>
<dbReference type="PROSITE" id="PS50177">
    <property type="entry name" value="NTF2_DOMAIN"/>
    <property type="match status" value="1"/>
</dbReference>
<name>A0A2T3BAH0_AMORE</name>
<dbReference type="RefSeq" id="XP_024723868.1">
    <property type="nucleotide sequence ID" value="XM_024869851.1"/>
</dbReference>
<dbReference type="STRING" id="857342.A0A2T3BAH0"/>